<reference evidence="2 4" key="1">
    <citation type="journal article" date="2014" name="Nat. Genet.">
        <title>Genome and transcriptome of the porcine whipworm Trichuris suis.</title>
        <authorList>
            <person name="Jex A.R."/>
            <person name="Nejsum P."/>
            <person name="Schwarz E.M."/>
            <person name="Hu L."/>
            <person name="Young N.D."/>
            <person name="Hall R.S."/>
            <person name="Korhonen P.K."/>
            <person name="Liao S."/>
            <person name="Thamsborg S."/>
            <person name="Xia J."/>
            <person name="Xu P."/>
            <person name="Wang S."/>
            <person name="Scheerlinck J.P."/>
            <person name="Hofmann A."/>
            <person name="Sternberg P.W."/>
            <person name="Wang J."/>
            <person name="Gasser R.B."/>
        </authorList>
    </citation>
    <scope>NUCLEOTIDE SEQUENCE [LARGE SCALE GENOMIC DNA]</scope>
    <source>
        <strain evidence="3">DCEP-RM93F</strain>
        <strain evidence="2">DCEP-RM93M</strain>
    </source>
</reference>
<keyword evidence="4" id="KW-1185">Reference proteome</keyword>
<dbReference type="EMBL" id="KL363237">
    <property type="protein sequence ID" value="KFD51594.1"/>
    <property type="molecule type" value="Genomic_DNA"/>
</dbReference>
<feature type="compositionally biased region" description="Polar residues" evidence="1">
    <location>
        <begin position="27"/>
        <end position="45"/>
    </location>
</feature>
<proteinExistence type="predicted"/>
<accession>A0A085M2Z8</accession>
<sequence>MADRPTGRAQQGRSIFAEQFNRASKRAPNNQVTTTPSTQRPSDSSWESERQHKGEPSSSHPLNADNYVICRTWIPQGDAASDG</sequence>
<organism evidence="2 4">
    <name type="scientific">Trichuris suis</name>
    <name type="common">pig whipworm</name>
    <dbReference type="NCBI Taxonomy" id="68888"/>
    <lineage>
        <taxon>Eukaryota</taxon>
        <taxon>Metazoa</taxon>
        <taxon>Ecdysozoa</taxon>
        <taxon>Nematoda</taxon>
        <taxon>Enoplea</taxon>
        <taxon>Dorylaimia</taxon>
        <taxon>Trichinellida</taxon>
        <taxon>Trichuridae</taxon>
        <taxon>Trichuris</taxon>
    </lineage>
</organism>
<evidence type="ECO:0000313" key="3">
    <source>
        <dbReference type="EMBL" id="KFD67731.1"/>
    </source>
</evidence>
<dbReference type="EMBL" id="KL367511">
    <property type="protein sequence ID" value="KFD67731.1"/>
    <property type="molecule type" value="Genomic_DNA"/>
</dbReference>
<dbReference type="AlphaFoldDB" id="A0A085M2Z8"/>
<name>A0A085M2Z8_9BILA</name>
<evidence type="ECO:0000313" key="2">
    <source>
        <dbReference type="EMBL" id="KFD51594.1"/>
    </source>
</evidence>
<evidence type="ECO:0000256" key="1">
    <source>
        <dbReference type="SAM" id="MobiDB-lite"/>
    </source>
</evidence>
<gene>
    <name evidence="2" type="ORF">M513_07473</name>
    <name evidence="3" type="ORF">M514_07473</name>
</gene>
<feature type="region of interest" description="Disordered" evidence="1">
    <location>
        <begin position="20"/>
        <end position="65"/>
    </location>
</feature>
<evidence type="ECO:0000313" key="4">
    <source>
        <dbReference type="Proteomes" id="UP000030764"/>
    </source>
</evidence>
<dbReference type="Proteomes" id="UP000030758">
    <property type="component" value="Unassembled WGS sequence"/>
</dbReference>
<protein>
    <submittedName>
        <fullName evidence="2">Uncharacterized protein</fullName>
    </submittedName>
</protein>
<dbReference type="Proteomes" id="UP000030764">
    <property type="component" value="Unassembled WGS sequence"/>
</dbReference>